<evidence type="ECO:0000313" key="2">
    <source>
        <dbReference type="EMBL" id="KIX98187.1"/>
    </source>
</evidence>
<dbReference type="VEuPathDB" id="FungiDB:Z520_06267"/>
<dbReference type="Proteomes" id="UP000053411">
    <property type="component" value="Unassembled WGS sequence"/>
</dbReference>
<evidence type="ECO:0000313" key="3">
    <source>
        <dbReference type="Proteomes" id="UP000053411"/>
    </source>
</evidence>
<accession>A0A0D2JX95</accession>
<feature type="compositionally biased region" description="Acidic residues" evidence="1">
    <location>
        <begin position="357"/>
        <end position="370"/>
    </location>
</feature>
<dbReference type="RefSeq" id="XP_016632310.1">
    <property type="nucleotide sequence ID" value="XM_016776768.1"/>
</dbReference>
<feature type="region of interest" description="Disordered" evidence="1">
    <location>
        <begin position="343"/>
        <end position="380"/>
    </location>
</feature>
<organism evidence="2 3">
    <name type="scientific">Fonsecaea multimorphosa CBS 102226</name>
    <dbReference type="NCBI Taxonomy" id="1442371"/>
    <lineage>
        <taxon>Eukaryota</taxon>
        <taxon>Fungi</taxon>
        <taxon>Dikarya</taxon>
        <taxon>Ascomycota</taxon>
        <taxon>Pezizomycotina</taxon>
        <taxon>Eurotiomycetes</taxon>
        <taxon>Chaetothyriomycetidae</taxon>
        <taxon>Chaetothyriales</taxon>
        <taxon>Herpotrichiellaceae</taxon>
        <taxon>Fonsecaea</taxon>
    </lineage>
</organism>
<feature type="region of interest" description="Disordered" evidence="1">
    <location>
        <begin position="285"/>
        <end position="304"/>
    </location>
</feature>
<reference evidence="2 3" key="1">
    <citation type="submission" date="2015-01" db="EMBL/GenBank/DDBJ databases">
        <title>The Genome Sequence of Fonsecaea multimorphosa CBS 102226.</title>
        <authorList>
            <consortium name="The Broad Institute Genomics Platform"/>
            <person name="Cuomo C."/>
            <person name="de Hoog S."/>
            <person name="Gorbushina A."/>
            <person name="Stielow B."/>
            <person name="Teixiera M."/>
            <person name="Abouelleil A."/>
            <person name="Chapman S.B."/>
            <person name="Priest M."/>
            <person name="Young S.K."/>
            <person name="Wortman J."/>
            <person name="Nusbaum C."/>
            <person name="Birren B."/>
        </authorList>
    </citation>
    <scope>NUCLEOTIDE SEQUENCE [LARGE SCALE GENOMIC DNA]</scope>
    <source>
        <strain evidence="2 3">CBS 102226</strain>
    </source>
</reference>
<name>A0A0D2JX95_9EURO</name>
<gene>
    <name evidence="2" type="ORF">Z520_06267</name>
</gene>
<evidence type="ECO:0000256" key="1">
    <source>
        <dbReference type="SAM" id="MobiDB-lite"/>
    </source>
</evidence>
<dbReference type="GeneID" id="27712013"/>
<dbReference type="OrthoDB" id="5337127at2759"/>
<protein>
    <submittedName>
        <fullName evidence="2">Uncharacterized protein</fullName>
    </submittedName>
</protein>
<dbReference type="EMBL" id="KN848072">
    <property type="protein sequence ID" value="KIX98187.1"/>
    <property type="molecule type" value="Genomic_DNA"/>
</dbReference>
<keyword evidence="3" id="KW-1185">Reference proteome</keyword>
<sequence>MSINANDGRSLAGFQMHVDHDVPKPKDSAFEYDDEAIQTRFQYARGLKGRSNITPRQLTFAGKYEAATSNALQVRRDSRASAQRLVNAYREVWELDTWADKNPSALWIPSELAAHLMQHVRKLKETEFYCRYGEYLKQQPKGAKGVTKEHQQSPSDDIAQLQAYWKELQQKIVKERSNNGPEPVTMALRSVAEAMDIDSHRLLRSCETYAEGKRAEFKSALDELFAQGAMAKIACTLYHDLKELTSLFPEADEDDPQRTQDMQAFKGMITAWKDVFFTVSAMGEEDQPESWKPTAAAKKLRQKARGGQNIREALWETVVTRKKELEKTLQDVQAAWADFQLEKTRSSESNHNQVHYDDDDDDDDDSDESEGFTGQNPRFHNLTARTRGYVERLLTGNLAATERRLKELDFVEGY</sequence>
<dbReference type="AlphaFoldDB" id="A0A0D2JX95"/>
<proteinExistence type="predicted"/>